<keyword evidence="2" id="KW-1185">Reference proteome</keyword>
<gene>
    <name evidence="1" type="ORF">PACLA_8A021285</name>
</gene>
<reference evidence="1" key="1">
    <citation type="submission" date="2020-04" db="EMBL/GenBank/DDBJ databases">
        <authorList>
            <person name="Alioto T."/>
            <person name="Alioto T."/>
            <person name="Gomez Garrido J."/>
        </authorList>
    </citation>
    <scope>NUCLEOTIDE SEQUENCE</scope>
    <source>
        <strain evidence="1">A484AB</strain>
    </source>
</reference>
<evidence type="ECO:0000313" key="1">
    <source>
        <dbReference type="EMBL" id="CAB4044115.1"/>
    </source>
</evidence>
<dbReference type="GO" id="GO:0003676">
    <property type="term" value="F:nucleic acid binding"/>
    <property type="evidence" value="ECO:0007669"/>
    <property type="project" value="InterPro"/>
</dbReference>
<dbReference type="Pfam" id="PF18701">
    <property type="entry name" value="DUF5641"/>
    <property type="match status" value="1"/>
</dbReference>
<dbReference type="Gene3D" id="3.30.420.10">
    <property type="entry name" value="Ribonuclease H-like superfamily/Ribonuclease H"/>
    <property type="match status" value="1"/>
</dbReference>
<protein>
    <submittedName>
        <fullName evidence="1">Uncharacterized protein</fullName>
    </submittedName>
</protein>
<accession>A0A6S7KF51</accession>
<dbReference type="PANTHER" id="PTHR47331">
    <property type="entry name" value="PHD-TYPE DOMAIN-CONTAINING PROTEIN"/>
    <property type="match status" value="1"/>
</dbReference>
<comment type="caution">
    <text evidence="1">The sequence shown here is derived from an EMBL/GenBank/DDBJ whole genome shotgun (WGS) entry which is preliminary data.</text>
</comment>
<proteinExistence type="predicted"/>
<dbReference type="InterPro" id="IPR040676">
    <property type="entry name" value="DUF5641"/>
</dbReference>
<evidence type="ECO:0000313" key="2">
    <source>
        <dbReference type="Proteomes" id="UP001152795"/>
    </source>
</evidence>
<organism evidence="1 2">
    <name type="scientific">Paramuricea clavata</name>
    <name type="common">Red gorgonian</name>
    <name type="synonym">Violescent sea-whip</name>
    <dbReference type="NCBI Taxonomy" id="317549"/>
    <lineage>
        <taxon>Eukaryota</taxon>
        <taxon>Metazoa</taxon>
        <taxon>Cnidaria</taxon>
        <taxon>Anthozoa</taxon>
        <taxon>Octocorallia</taxon>
        <taxon>Malacalcyonacea</taxon>
        <taxon>Plexauridae</taxon>
        <taxon>Paramuricea</taxon>
    </lineage>
</organism>
<name>A0A6S7KF51_PARCT</name>
<dbReference type="InterPro" id="IPR036397">
    <property type="entry name" value="RNaseH_sf"/>
</dbReference>
<dbReference type="PANTHER" id="PTHR47331:SF1">
    <property type="entry name" value="GAG-LIKE PROTEIN"/>
    <property type="match status" value="1"/>
</dbReference>
<dbReference type="AlphaFoldDB" id="A0A6S7KF51"/>
<dbReference type="EMBL" id="CACRXK020034001">
    <property type="protein sequence ID" value="CAB4044115.1"/>
    <property type="molecule type" value="Genomic_DNA"/>
</dbReference>
<dbReference type="Proteomes" id="UP001152795">
    <property type="component" value="Unassembled WGS sequence"/>
</dbReference>
<dbReference type="OrthoDB" id="7981490at2759"/>
<sequence>MAKELGKLKAQLTDQEIEWTFNPPKAAWFGGHFEVFIGLIKKAIFRSIPSLNILLNDEELATLTTEISRMLNNRPLTYVSPDGVNSVLTPAHFMIGSQITSEIVCPESISKDCKSRYLFLIKYLNKVWKKLSQDYLPKLNLRQKWHTDGNNFGIGNIVLIKDINSKRGSWPIAIIEKLEMGEDNIARSATLRSRGKIVRRALNSLSPIVSVESFSVAAEALRGEL</sequence>